<dbReference type="PANTHER" id="PTHR15830:SF10">
    <property type="entry name" value="TELOMERE LENGTH REGULATION PROTEIN TEL2 HOMOLOG"/>
    <property type="match status" value="1"/>
</dbReference>
<keyword evidence="5" id="KW-1185">Reference proteome</keyword>
<dbReference type="GO" id="GO:0005829">
    <property type="term" value="C:cytosol"/>
    <property type="evidence" value="ECO:0007669"/>
    <property type="project" value="TreeGrafter"/>
</dbReference>
<gene>
    <name evidence="4" type="ORF">Malapachy_3215</name>
</gene>
<evidence type="ECO:0000313" key="5">
    <source>
        <dbReference type="Proteomes" id="UP000037751"/>
    </source>
</evidence>
<feature type="compositionally biased region" description="Acidic residues" evidence="2">
    <location>
        <begin position="550"/>
        <end position="568"/>
    </location>
</feature>
<evidence type="ECO:0000313" key="4">
    <source>
        <dbReference type="EMBL" id="KOS16099.1"/>
    </source>
</evidence>
<dbReference type="RefSeq" id="XP_017993731.1">
    <property type="nucleotide sequence ID" value="XM_018137692.1"/>
</dbReference>
<comment type="caution">
    <text evidence="4">The sequence shown here is derived from an EMBL/GenBank/DDBJ whole genome shotgun (WGS) entry which is preliminary data.</text>
</comment>
<proteinExistence type="inferred from homology"/>
<dbReference type="InterPro" id="IPR051970">
    <property type="entry name" value="TEL2_Regulation"/>
</dbReference>
<evidence type="ECO:0000259" key="3">
    <source>
        <dbReference type="Pfam" id="PF10193"/>
    </source>
</evidence>
<dbReference type="STRING" id="77020.A0A0M9VR18"/>
<dbReference type="Gene3D" id="1.25.40.720">
    <property type="entry name" value="Telomere length regulation protein 2, C-terminal domain"/>
    <property type="match status" value="1"/>
</dbReference>
<dbReference type="GeneID" id="28729568"/>
<name>A0A0M9VR18_9BASI</name>
<dbReference type="Proteomes" id="UP000037751">
    <property type="component" value="Unassembled WGS sequence"/>
</dbReference>
<dbReference type="EMBL" id="LGAV01000001">
    <property type="protein sequence ID" value="KOS16099.1"/>
    <property type="molecule type" value="Genomic_DNA"/>
</dbReference>
<dbReference type="GO" id="GO:0051879">
    <property type="term" value="F:Hsp90 protein binding"/>
    <property type="evidence" value="ECO:0007669"/>
    <property type="project" value="TreeGrafter"/>
</dbReference>
<feature type="domain" description="Telomere length regulation protein conserved" evidence="3">
    <location>
        <begin position="596"/>
        <end position="706"/>
    </location>
</feature>
<dbReference type="InterPro" id="IPR019337">
    <property type="entry name" value="Telomere_length_regulation_dom"/>
</dbReference>
<evidence type="ECO:0000256" key="2">
    <source>
        <dbReference type="SAM" id="MobiDB-lite"/>
    </source>
</evidence>
<dbReference type="VEuPathDB" id="FungiDB:Malapachy_3215"/>
<organism evidence="4 5">
    <name type="scientific">Malassezia pachydermatis</name>
    <dbReference type="NCBI Taxonomy" id="77020"/>
    <lineage>
        <taxon>Eukaryota</taxon>
        <taxon>Fungi</taxon>
        <taxon>Dikarya</taxon>
        <taxon>Basidiomycota</taxon>
        <taxon>Ustilaginomycotina</taxon>
        <taxon>Malasseziomycetes</taxon>
        <taxon>Malasseziales</taxon>
        <taxon>Malasseziaceae</taxon>
        <taxon>Malassezia</taxon>
    </lineage>
</organism>
<dbReference type="InterPro" id="IPR038528">
    <property type="entry name" value="TEL2_C_sf"/>
</dbReference>
<protein>
    <recommendedName>
        <fullName evidence="3">Telomere length regulation protein conserved domain-containing protein</fullName>
    </recommendedName>
</protein>
<feature type="region of interest" description="Disordered" evidence="2">
    <location>
        <begin position="504"/>
        <end position="586"/>
    </location>
</feature>
<dbReference type="PANTHER" id="PTHR15830">
    <property type="entry name" value="TELOMERE LENGTH REGULATION PROTEIN TEL2 FAMILY MEMBER"/>
    <property type="match status" value="1"/>
</dbReference>
<dbReference type="Pfam" id="PF10193">
    <property type="entry name" value="Telomere_reg-2"/>
    <property type="match status" value="1"/>
</dbReference>
<comment type="similarity">
    <text evidence="1">Belongs to the TEL2 family.</text>
</comment>
<dbReference type="GO" id="GO:0042162">
    <property type="term" value="F:telomeric DNA binding"/>
    <property type="evidence" value="ECO:0007669"/>
    <property type="project" value="TreeGrafter"/>
</dbReference>
<evidence type="ECO:0000256" key="1">
    <source>
        <dbReference type="ARBA" id="ARBA00006133"/>
    </source>
</evidence>
<sequence length="957" mass="104798">MTTTWPSRLASARTWEDVVHALCAPLVLIDSAPEDGATCTDETLTPRFVDVWWGACQHALLTSTLVTWAPTLADKGLYERLCEAWLVPSSTHPLTASVWAQSLSTCSALLTGPTAAALHPATRDALTVALTRLDPSRLLPALLAVYDRTTKAAQQDAQWTDMVAECIALPTRVANVYGPLATSSSTYASLLDQYATWHARLATALADVLTQTTAPRCARLVTRALQTGAILSTARPPTWWDRLWPTLAQAKADQAQAWAALYQCLDEDVRGPYLHTLVQALQANVGTQPFAHLVDPRTETTPGSEGRAFFSSDARAWAAMALHVLTTAGSEADAPRWAVALSLDDMYTSYAPLLCVVVSTWAMQAEPDESLTSLLHVWSDPRRIERASLKHVMTLTTLVVAAMHTWRPTERAAHLRTYSTSPRFLQGVSAYLSHADPAVRRWGMLVAELLSAETAAHTPLRFPASVWDGRGEGREACRVLRAWYMDETPLVPMPQAVALPTCAPWATAPTPRPPRAAPTTTRLPRRVPPRQKPLIEVVEDTSPRNHDEKEESEEEEEEDVPNDSDEDGATIPTDTHDERDTSTMLDEALRTKKRAPVYIYELAPLLRERDVHANKLGLKHAEALIRRKTGWGAEIAEQAVDLTIALASMQDNFGLPRMDERRTAALAALCIAAPAPVVDALYEQCFTPHYALQQRLAMLRAVGLAAQELAGMPTPSSSPADRASELVDHALERVHQAGETRIVQASPQREADVRRWQAAMRTSAGTTHGTALPTWSVRPTVSWTQVAGPHFIGPLVYRCQQARQSTSRTYAGSEAVYTPTLIAAVLHTLCILCYAGRHTAFFATRIAPDVLQMAERCATELDEVDLQVPQAAMALVLTVLDIVEEDSRDHGAHFAQTHARLLTRLQGVAQAVWEASHLQPGDAPSLQADAATRAAGVLLRIADMQEAAYRVLLQQRT</sequence>
<accession>A0A0M9VR18</accession>
<dbReference type="OrthoDB" id="10254187at2759"/>
<dbReference type="AlphaFoldDB" id="A0A0M9VR18"/>
<reference evidence="4 5" key="1">
    <citation type="submission" date="2015-07" db="EMBL/GenBank/DDBJ databases">
        <title>Draft Genome Sequence of Malassezia furfur CBS1878 and Malassezia pachydermatis CBS1879.</title>
        <authorList>
            <person name="Triana S."/>
            <person name="Ohm R."/>
            <person name="Gonzalez A."/>
            <person name="DeCock H."/>
            <person name="Restrepo S."/>
            <person name="Celis A."/>
        </authorList>
    </citation>
    <scope>NUCLEOTIDE SEQUENCE [LARGE SCALE GENOMIC DNA]</scope>
    <source>
        <strain evidence="4 5">CBS 1879</strain>
    </source>
</reference>
<dbReference type="GO" id="GO:0051083">
    <property type="term" value="P:'de novo' cotranslational protein folding"/>
    <property type="evidence" value="ECO:0007669"/>
    <property type="project" value="TreeGrafter"/>
</dbReference>